<accession>A0A0E9W736</accession>
<sequence length="33" mass="3787">MKGICSRIFHSEYCLSMVSIQSSTKRAIYFDAN</sequence>
<dbReference type="AlphaFoldDB" id="A0A0E9W736"/>
<reference evidence="1" key="2">
    <citation type="journal article" date="2015" name="Fish Shellfish Immunol.">
        <title>Early steps in the European eel (Anguilla anguilla)-Vibrio vulnificus interaction in the gills: Role of the RtxA13 toxin.</title>
        <authorList>
            <person name="Callol A."/>
            <person name="Pajuelo D."/>
            <person name="Ebbesson L."/>
            <person name="Teles M."/>
            <person name="MacKenzie S."/>
            <person name="Amaro C."/>
        </authorList>
    </citation>
    <scope>NUCLEOTIDE SEQUENCE</scope>
</reference>
<dbReference type="EMBL" id="GBXM01022405">
    <property type="protein sequence ID" value="JAH86172.1"/>
    <property type="molecule type" value="Transcribed_RNA"/>
</dbReference>
<organism evidence="1">
    <name type="scientific">Anguilla anguilla</name>
    <name type="common">European freshwater eel</name>
    <name type="synonym">Muraena anguilla</name>
    <dbReference type="NCBI Taxonomy" id="7936"/>
    <lineage>
        <taxon>Eukaryota</taxon>
        <taxon>Metazoa</taxon>
        <taxon>Chordata</taxon>
        <taxon>Craniata</taxon>
        <taxon>Vertebrata</taxon>
        <taxon>Euteleostomi</taxon>
        <taxon>Actinopterygii</taxon>
        <taxon>Neopterygii</taxon>
        <taxon>Teleostei</taxon>
        <taxon>Anguilliformes</taxon>
        <taxon>Anguillidae</taxon>
        <taxon>Anguilla</taxon>
    </lineage>
</organism>
<proteinExistence type="predicted"/>
<evidence type="ECO:0000313" key="1">
    <source>
        <dbReference type="EMBL" id="JAH86172.1"/>
    </source>
</evidence>
<protein>
    <submittedName>
        <fullName evidence="1">Uncharacterized protein</fullName>
    </submittedName>
</protein>
<reference evidence="1" key="1">
    <citation type="submission" date="2014-11" db="EMBL/GenBank/DDBJ databases">
        <authorList>
            <person name="Amaro Gonzalez C."/>
        </authorList>
    </citation>
    <scope>NUCLEOTIDE SEQUENCE</scope>
</reference>
<name>A0A0E9W736_ANGAN</name>